<dbReference type="Proteomes" id="UP001492380">
    <property type="component" value="Unassembled WGS sequence"/>
</dbReference>
<accession>A0ABR1YDU6</accession>
<reference evidence="1 2" key="1">
    <citation type="submission" date="2024-04" db="EMBL/GenBank/DDBJ databases">
        <title>Phyllosticta paracitricarpa is synonymous to the EU quarantine fungus P. citricarpa based on phylogenomic analyses.</title>
        <authorList>
            <consortium name="Lawrence Berkeley National Laboratory"/>
            <person name="Van Ingen-Buijs V.A."/>
            <person name="Van Westerhoven A.C."/>
            <person name="Haridas S."/>
            <person name="Skiadas P."/>
            <person name="Martin F."/>
            <person name="Groenewald J.Z."/>
            <person name="Crous P.W."/>
            <person name="Seidl M.F."/>
        </authorList>
    </citation>
    <scope>NUCLEOTIDE SEQUENCE [LARGE SCALE GENOMIC DNA]</scope>
    <source>
        <strain evidence="1 2">CBS 123374</strain>
    </source>
</reference>
<sequence>MDWDGFGAQARSFLHRARSTHRDCCASLSSPRPNALIGVSSSSTIPGQQCPLREVCNKRARAGPTTQLPYKGSTSSEQRCDRGAQAWMVERLEFSGGDCLVVRREASRLARVSASARRALRIWRTREIAAIASPPQILSTSICLSYSALLQQFYSTISPTASSLAPRLLEQTAGPGTCRVAGIKVSNLGAVGPLADHRKGPSAAPATRPLQFNDTRSIVAGCRAAAPAVNVTRWSNGFLLKHSNLLLFPPVCCECPPALRSEGRWLQLRLGRCQRSGAVRVPLASDADVIAKHFNLIDDETSTRTVMTCSSPISAGA</sequence>
<comment type="caution">
    <text evidence="1">The sequence shown here is derived from an EMBL/GenBank/DDBJ whole genome shotgun (WGS) entry which is preliminary data.</text>
</comment>
<protein>
    <submittedName>
        <fullName evidence="1">Uncharacterized protein</fullName>
    </submittedName>
</protein>
<name>A0ABR1YDU6_9PEZI</name>
<evidence type="ECO:0000313" key="2">
    <source>
        <dbReference type="Proteomes" id="UP001492380"/>
    </source>
</evidence>
<evidence type="ECO:0000313" key="1">
    <source>
        <dbReference type="EMBL" id="KAK8227132.1"/>
    </source>
</evidence>
<keyword evidence="2" id="KW-1185">Reference proteome</keyword>
<proteinExistence type="predicted"/>
<organism evidence="1 2">
    <name type="scientific">Phyllosticta capitalensis</name>
    <dbReference type="NCBI Taxonomy" id="121624"/>
    <lineage>
        <taxon>Eukaryota</taxon>
        <taxon>Fungi</taxon>
        <taxon>Dikarya</taxon>
        <taxon>Ascomycota</taxon>
        <taxon>Pezizomycotina</taxon>
        <taxon>Dothideomycetes</taxon>
        <taxon>Dothideomycetes incertae sedis</taxon>
        <taxon>Botryosphaeriales</taxon>
        <taxon>Phyllostictaceae</taxon>
        <taxon>Phyllosticta</taxon>
    </lineage>
</organism>
<gene>
    <name evidence="1" type="ORF">HDK90DRAFT_48892</name>
</gene>
<dbReference type="EMBL" id="JBBWRZ010000010">
    <property type="protein sequence ID" value="KAK8227132.1"/>
    <property type="molecule type" value="Genomic_DNA"/>
</dbReference>